<dbReference type="GO" id="GO:0043139">
    <property type="term" value="F:5'-3' DNA helicase activity"/>
    <property type="evidence" value="ECO:0007669"/>
    <property type="project" value="UniProtKB-EC"/>
</dbReference>
<dbReference type="AlphaFoldDB" id="A0A2A8BSI2"/>
<sequence>MSANTLEKFQNHTEMEISVLEAMLEDNSLIDECRLSQKHFTDSKHKVLYKTICELHDKEIDINPQMIIGHSDLEINDVMKVMSHGSLTSNFDFYQRKMFDFIEIEEMRKLAARFLTETEERNTSDASERFINRVLKTSEEKVVSKETFQQKLLTRVDKHASMKVDGMSGVDTGWDKFNNFTDGWQAGDLIIVGGRPGMGKTAWTLDSMRRGAERDLNGTYRGKYYSAEMPEGQCIDRWIAGQSMLPVACMKNPNRFLPLYDKKEDLQPGTAFAKYQIAIGKMSELPLEISEEKDLRMIKADMRKEVKNNPDKKHVFMIDHISHINVDGMTEDLVKFAEVVRELKHTAVQLDVPIILLVQLNRGNTNREDKRPTMADIRACGEIEQVADMIIMPHRESYYDNEMKGERYQEMEIIVDKYRNGRAGTYHMIFDSVTNTFHDKE</sequence>
<dbReference type="InterPro" id="IPR016136">
    <property type="entry name" value="DNA_helicase_N/primase_C"/>
</dbReference>
<evidence type="ECO:0000313" key="12">
    <source>
        <dbReference type="EMBL" id="PEM57620.1"/>
    </source>
</evidence>
<dbReference type="InterPro" id="IPR007694">
    <property type="entry name" value="DNA_helicase_DnaB-like_C"/>
</dbReference>
<evidence type="ECO:0000256" key="10">
    <source>
        <dbReference type="ARBA" id="ARBA00048954"/>
    </source>
</evidence>
<dbReference type="Gene3D" id="1.10.860.10">
    <property type="entry name" value="DNAb Helicase, Chain A"/>
    <property type="match status" value="1"/>
</dbReference>
<keyword evidence="5" id="KW-0347">Helicase</keyword>
<gene>
    <name evidence="12" type="ORF">CN611_07350</name>
</gene>
<comment type="caution">
    <text evidence="12">The sequence shown here is derived from an EMBL/GenBank/DDBJ whole genome shotgun (WGS) entry which is preliminary data.</text>
</comment>
<keyword evidence="3" id="KW-0547">Nucleotide-binding</keyword>
<dbReference type="GO" id="GO:0005524">
    <property type="term" value="F:ATP binding"/>
    <property type="evidence" value="ECO:0007669"/>
    <property type="project" value="UniProtKB-KW"/>
</dbReference>
<comment type="catalytic activity">
    <reaction evidence="10">
        <text>ATP + H2O = ADP + phosphate + H(+)</text>
        <dbReference type="Rhea" id="RHEA:13065"/>
        <dbReference type="ChEBI" id="CHEBI:15377"/>
        <dbReference type="ChEBI" id="CHEBI:15378"/>
        <dbReference type="ChEBI" id="CHEBI:30616"/>
        <dbReference type="ChEBI" id="CHEBI:43474"/>
        <dbReference type="ChEBI" id="CHEBI:456216"/>
        <dbReference type="EC" id="5.6.2.3"/>
    </reaction>
</comment>
<organism evidence="12 13">
    <name type="scientific">Bacillus wiedmannii</name>
    <dbReference type="NCBI Taxonomy" id="1890302"/>
    <lineage>
        <taxon>Bacteria</taxon>
        <taxon>Bacillati</taxon>
        <taxon>Bacillota</taxon>
        <taxon>Bacilli</taxon>
        <taxon>Bacillales</taxon>
        <taxon>Bacillaceae</taxon>
        <taxon>Bacillus</taxon>
        <taxon>Bacillus cereus group</taxon>
    </lineage>
</organism>
<keyword evidence="6" id="KW-0067">ATP-binding</keyword>
<proteinExistence type="inferred from homology"/>
<keyword evidence="4" id="KW-0378">Hydrolase</keyword>
<keyword evidence="2" id="KW-0235">DNA replication</keyword>
<comment type="similarity">
    <text evidence="1">Belongs to the helicase family. DnaB subfamily.</text>
</comment>
<keyword evidence="8" id="KW-0413">Isomerase</keyword>
<dbReference type="GO" id="GO:0016787">
    <property type="term" value="F:hydrolase activity"/>
    <property type="evidence" value="ECO:0007669"/>
    <property type="project" value="UniProtKB-KW"/>
</dbReference>
<dbReference type="EMBL" id="NUDL01000020">
    <property type="protein sequence ID" value="PEM57620.1"/>
    <property type="molecule type" value="Genomic_DNA"/>
</dbReference>
<accession>A0A2A8BSI2</accession>
<dbReference type="Proteomes" id="UP000220621">
    <property type="component" value="Unassembled WGS sequence"/>
</dbReference>
<dbReference type="PANTHER" id="PTHR30153">
    <property type="entry name" value="REPLICATIVE DNA HELICASE DNAB"/>
    <property type="match status" value="1"/>
</dbReference>
<reference evidence="12 13" key="1">
    <citation type="submission" date="2017-09" db="EMBL/GenBank/DDBJ databases">
        <title>Large-scale bioinformatics analysis of Bacillus genomes uncovers conserved roles of natural products in bacterial physiology.</title>
        <authorList>
            <consortium name="Agbiome Team Llc"/>
            <person name="Bleich R.M."/>
            <person name="Grubbs K.J."/>
            <person name="Santa Maria K.C."/>
            <person name="Allen S.E."/>
            <person name="Farag S."/>
            <person name="Shank E.A."/>
            <person name="Bowers A."/>
        </authorList>
    </citation>
    <scope>NUCLEOTIDE SEQUENCE [LARGE SCALE GENOMIC DNA]</scope>
    <source>
        <strain evidence="12 13">AFS010764</strain>
    </source>
</reference>
<dbReference type="Pfam" id="PF03796">
    <property type="entry name" value="DnaB_C"/>
    <property type="match status" value="1"/>
</dbReference>
<dbReference type="InterPro" id="IPR007693">
    <property type="entry name" value="DNA_helicase_DnaB-like_N"/>
</dbReference>
<evidence type="ECO:0000256" key="1">
    <source>
        <dbReference type="ARBA" id="ARBA00008428"/>
    </source>
</evidence>
<dbReference type="RefSeq" id="WP_098102071.1">
    <property type="nucleotide sequence ID" value="NZ_NUDL01000020.1"/>
</dbReference>
<dbReference type="InterPro" id="IPR036185">
    <property type="entry name" value="DNA_heli_DnaB-like_N_sf"/>
</dbReference>
<evidence type="ECO:0000256" key="7">
    <source>
        <dbReference type="ARBA" id="ARBA00023125"/>
    </source>
</evidence>
<protein>
    <recommendedName>
        <fullName evidence="9">DNA 5'-3' helicase</fullName>
        <ecNumber evidence="9">5.6.2.3</ecNumber>
    </recommendedName>
</protein>
<dbReference type="InterPro" id="IPR027417">
    <property type="entry name" value="P-loop_NTPase"/>
</dbReference>
<dbReference type="SUPFAM" id="SSF52540">
    <property type="entry name" value="P-loop containing nucleoside triphosphate hydrolases"/>
    <property type="match status" value="1"/>
</dbReference>
<evidence type="ECO:0000259" key="11">
    <source>
        <dbReference type="PROSITE" id="PS51199"/>
    </source>
</evidence>
<dbReference type="SUPFAM" id="SSF48024">
    <property type="entry name" value="N-terminal domain of DnaB helicase"/>
    <property type="match status" value="1"/>
</dbReference>
<dbReference type="GO" id="GO:0003677">
    <property type="term" value="F:DNA binding"/>
    <property type="evidence" value="ECO:0007669"/>
    <property type="project" value="UniProtKB-KW"/>
</dbReference>
<evidence type="ECO:0000256" key="8">
    <source>
        <dbReference type="ARBA" id="ARBA00023235"/>
    </source>
</evidence>
<name>A0A2A8BSI2_9BACI</name>
<dbReference type="PROSITE" id="PS51199">
    <property type="entry name" value="SF4_HELICASE"/>
    <property type="match status" value="1"/>
</dbReference>
<evidence type="ECO:0000256" key="5">
    <source>
        <dbReference type="ARBA" id="ARBA00022806"/>
    </source>
</evidence>
<evidence type="ECO:0000313" key="13">
    <source>
        <dbReference type="Proteomes" id="UP000220621"/>
    </source>
</evidence>
<evidence type="ECO:0000256" key="4">
    <source>
        <dbReference type="ARBA" id="ARBA00022801"/>
    </source>
</evidence>
<feature type="domain" description="SF4 helicase" evidence="11">
    <location>
        <begin position="163"/>
        <end position="441"/>
    </location>
</feature>
<evidence type="ECO:0000256" key="9">
    <source>
        <dbReference type="ARBA" id="ARBA00044969"/>
    </source>
</evidence>
<dbReference type="Gene3D" id="3.40.50.300">
    <property type="entry name" value="P-loop containing nucleotide triphosphate hydrolases"/>
    <property type="match status" value="1"/>
</dbReference>
<keyword evidence="7" id="KW-0238">DNA-binding</keyword>
<dbReference type="EC" id="5.6.2.3" evidence="9"/>
<dbReference type="PANTHER" id="PTHR30153:SF2">
    <property type="entry name" value="REPLICATIVE DNA HELICASE"/>
    <property type="match status" value="1"/>
</dbReference>
<dbReference type="GO" id="GO:0005829">
    <property type="term" value="C:cytosol"/>
    <property type="evidence" value="ECO:0007669"/>
    <property type="project" value="TreeGrafter"/>
</dbReference>
<evidence type="ECO:0000256" key="3">
    <source>
        <dbReference type="ARBA" id="ARBA00022741"/>
    </source>
</evidence>
<evidence type="ECO:0000256" key="2">
    <source>
        <dbReference type="ARBA" id="ARBA00022705"/>
    </source>
</evidence>
<dbReference type="GO" id="GO:0006260">
    <property type="term" value="P:DNA replication"/>
    <property type="evidence" value="ECO:0007669"/>
    <property type="project" value="UniProtKB-KW"/>
</dbReference>
<dbReference type="Pfam" id="PF00772">
    <property type="entry name" value="DnaB"/>
    <property type="match status" value="1"/>
</dbReference>
<evidence type="ECO:0000256" key="6">
    <source>
        <dbReference type="ARBA" id="ARBA00022840"/>
    </source>
</evidence>